<name>A0A7W6MY20_9BACT</name>
<dbReference type="Proteomes" id="UP000546007">
    <property type="component" value="Unassembled WGS sequence"/>
</dbReference>
<organism evidence="1 2">
    <name type="scientific">Butyricimonas faecihominis</name>
    <dbReference type="NCBI Taxonomy" id="1472416"/>
    <lineage>
        <taxon>Bacteria</taxon>
        <taxon>Pseudomonadati</taxon>
        <taxon>Bacteroidota</taxon>
        <taxon>Bacteroidia</taxon>
        <taxon>Bacteroidales</taxon>
        <taxon>Odoribacteraceae</taxon>
        <taxon>Butyricimonas</taxon>
    </lineage>
</organism>
<keyword evidence="2" id="KW-1185">Reference proteome</keyword>
<gene>
    <name evidence="1" type="ORF">GGR14_001142</name>
</gene>
<evidence type="ECO:0000313" key="1">
    <source>
        <dbReference type="EMBL" id="MBB4025370.1"/>
    </source>
</evidence>
<dbReference type="AlphaFoldDB" id="A0A7W6MY20"/>
<proteinExistence type="predicted"/>
<reference evidence="1 2" key="1">
    <citation type="submission" date="2020-08" db="EMBL/GenBank/DDBJ databases">
        <title>Genomic Encyclopedia of Type Strains, Phase IV (KMG-IV): sequencing the most valuable type-strain genomes for metagenomic binning, comparative biology and taxonomic classification.</title>
        <authorList>
            <person name="Goeker M."/>
        </authorList>
    </citation>
    <scope>NUCLEOTIDE SEQUENCE [LARGE SCALE GENOMIC DNA]</scope>
    <source>
        <strain evidence="1 2">DSM 105721</strain>
    </source>
</reference>
<evidence type="ECO:0000313" key="2">
    <source>
        <dbReference type="Proteomes" id="UP000546007"/>
    </source>
</evidence>
<sequence>MVIRKYSYCTIVYSFSGKSEDFDCTIYYVFLYVDQMANNGSMELEKTD</sequence>
<dbReference type="EMBL" id="JACIES010000002">
    <property type="protein sequence ID" value="MBB4025370.1"/>
    <property type="molecule type" value="Genomic_DNA"/>
</dbReference>
<accession>A0A7W6MY20</accession>
<comment type="caution">
    <text evidence="1">The sequence shown here is derived from an EMBL/GenBank/DDBJ whole genome shotgun (WGS) entry which is preliminary data.</text>
</comment>
<protein>
    <submittedName>
        <fullName evidence="1">Uncharacterized protein</fullName>
    </submittedName>
</protein>